<accession>A0ABW3T1M1</accession>
<protein>
    <submittedName>
        <fullName evidence="2">Uncharacterized protein</fullName>
    </submittedName>
</protein>
<evidence type="ECO:0000256" key="1">
    <source>
        <dbReference type="SAM" id="Coils"/>
    </source>
</evidence>
<dbReference type="EMBL" id="JBHTLQ010000017">
    <property type="protein sequence ID" value="MFD1190818.1"/>
    <property type="molecule type" value="Genomic_DNA"/>
</dbReference>
<organism evidence="2 3">
    <name type="scientific">Phenylobacterium conjunctum</name>
    <dbReference type="NCBI Taxonomy" id="1298959"/>
    <lineage>
        <taxon>Bacteria</taxon>
        <taxon>Pseudomonadati</taxon>
        <taxon>Pseudomonadota</taxon>
        <taxon>Alphaproteobacteria</taxon>
        <taxon>Caulobacterales</taxon>
        <taxon>Caulobacteraceae</taxon>
        <taxon>Phenylobacterium</taxon>
    </lineage>
</organism>
<keyword evidence="3" id="KW-1185">Reference proteome</keyword>
<dbReference type="Proteomes" id="UP001597216">
    <property type="component" value="Unassembled WGS sequence"/>
</dbReference>
<sequence length="306" mass="35041">MNIETHPRYRALDDNFEETSLTDEIKLHVIYAALEFPPVSGSHIDHPGYHIDRFAYAVELSDDDHLRNLAYANTRKLAFRHVCTEIESHAEKHLHKLLKLEAYEFARGLEITSPDAAAIIHGWRPNPLIAEFARAYSPFDDRAEDLYRTTKLLDSAVQADRLPAKQPLADWVRIARSHGVRVTQELQHATGSTDGIPEDVLQGRSRQERELRSAEKKVMYYKERLDAANAKLASFSNRDQDVADATAVVIFDELNSARGKELSIRDVQKLLLDRGVEISHNTWRNQLQRGRAYLERMQNKSSSDMQ</sequence>
<feature type="coiled-coil region" evidence="1">
    <location>
        <begin position="204"/>
        <end position="231"/>
    </location>
</feature>
<gene>
    <name evidence="2" type="ORF">ACFQ27_09520</name>
</gene>
<name>A0ABW3T1M1_9CAUL</name>
<keyword evidence="1" id="KW-0175">Coiled coil</keyword>
<proteinExistence type="predicted"/>
<reference evidence="3" key="1">
    <citation type="journal article" date="2019" name="Int. J. Syst. Evol. Microbiol.">
        <title>The Global Catalogue of Microorganisms (GCM) 10K type strain sequencing project: providing services to taxonomists for standard genome sequencing and annotation.</title>
        <authorList>
            <consortium name="The Broad Institute Genomics Platform"/>
            <consortium name="The Broad Institute Genome Sequencing Center for Infectious Disease"/>
            <person name="Wu L."/>
            <person name="Ma J."/>
        </authorList>
    </citation>
    <scope>NUCLEOTIDE SEQUENCE [LARGE SCALE GENOMIC DNA]</scope>
    <source>
        <strain evidence="3">CCUG 55074</strain>
    </source>
</reference>
<comment type="caution">
    <text evidence="2">The sequence shown here is derived from an EMBL/GenBank/DDBJ whole genome shotgun (WGS) entry which is preliminary data.</text>
</comment>
<evidence type="ECO:0000313" key="2">
    <source>
        <dbReference type="EMBL" id="MFD1190818.1"/>
    </source>
</evidence>
<evidence type="ECO:0000313" key="3">
    <source>
        <dbReference type="Proteomes" id="UP001597216"/>
    </source>
</evidence>
<dbReference type="RefSeq" id="WP_377353426.1">
    <property type="nucleotide sequence ID" value="NZ_JBHTLQ010000017.1"/>
</dbReference>